<dbReference type="AlphaFoldDB" id="A0A7W6FR75"/>
<proteinExistence type="inferred from homology"/>
<dbReference type="GO" id="GO:0006401">
    <property type="term" value="P:RNA catabolic process"/>
    <property type="evidence" value="ECO:0007669"/>
    <property type="project" value="TreeGrafter"/>
</dbReference>
<dbReference type="Proteomes" id="UP000571950">
    <property type="component" value="Unassembled WGS sequence"/>
</dbReference>
<feature type="chain" id="PRO_5031357023" evidence="3">
    <location>
        <begin position="22"/>
        <end position="243"/>
    </location>
</feature>
<dbReference type="RefSeq" id="WP_246343848.1">
    <property type="nucleotide sequence ID" value="NZ_BSPS01000074.1"/>
</dbReference>
<evidence type="ECO:0000256" key="3">
    <source>
        <dbReference type="SAM" id="SignalP"/>
    </source>
</evidence>
<comment type="caution">
    <text evidence="4">The sequence shown here is derived from an EMBL/GenBank/DDBJ whole genome shotgun (WGS) entry which is preliminary data.</text>
</comment>
<organism evidence="4 5">
    <name type="scientific">Sphingobium jiangsuense</name>
    <dbReference type="NCBI Taxonomy" id="870476"/>
    <lineage>
        <taxon>Bacteria</taxon>
        <taxon>Pseudomonadati</taxon>
        <taxon>Pseudomonadota</taxon>
        <taxon>Alphaproteobacteria</taxon>
        <taxon>Sphingomonadales</taxon>
        <taxon>Sphingomonadaceae</taxon>
        <taxon>Sphingobium</taxon>
    </lineage>
</organism>
<dbReference type="PANTHER" id="PTHR11240:SF22">
    <property type="entry name" value="RIBONUCLEASE T2"/>
    <property type="match status" value="1"/>
</dbReference>
<comment type="similarity">
    <text evidence="1 2">Belongs to the RNase T2 family.</text>
</comment>
<dbReference type="EC" id="4.6.1.19" evidence="4"/>
<feature type="signal peptide" evidence="3">
    <location>
        <begin position="1"/>
        <end position="21"/>
    </location>
</feature>
<dbReference type="InterPro" id="IPR033130">
    <property type="entry name" value="RNase_T2_His_AS_2"/>
</dbReference>
<keyword evidence="4" id="KW-0456">Lyase</keyword>
<dbReference type="InterPro" id="IPR039378">
    <property type="entry name" value="RNase_T2_prok"/>
</dbReference>
<sequence length="243" mass="26072">MADPSAVGIALFLALMPSSGAARPQSAGEGAQCRVPASLPMPRAVRAPDPSEVRRMPIGGYTLALSWSPHYCAGRKGRADSQCDGRAGRFGFILHGLWPEGRGGRSWPQYCAPAALLPRPVLAAQFCTTPSVQLMQHEWAKHGTCMTRRPEEYFARGRALYQRLHLPDMARLAGQKGLTAGSVAQAFAGGDPGLDIGMIRIRAERGYLSEVWLCLDTAFRPARCPAGKAGAPLSSPIRIRPPS</sequence>
<dbReference type="GO" id="GO:0003723">
    <property type="term" value="F:RNA binding"/>
    <property type="evidence" value="ECO:0007669"/>
    <property type="project" value="InterPro"/>
</dbReference>
<dbReference type="PROSITE" id="PS00531">
    <property type="entry name" value="RNASE_T2_2"/>
    <property type="match status" value="1"/>
</dbReference>
<dbReference type="PANTHER" id="PTHR11240">
    <property type="entry name" value="RIBONUCLEASE T2"/>
    <property type="match status" value="1"/>
</dbReference>
<dbReference type="CDD" id="cd01062">
    <property type="entry name" value="RNase_T2_prok"/>
    <property type="match status" value="1"/>
</dbReference>
<evidence type="ECO:0000256" key="2">
    <source>
        <dbReference type="RuleBase" id="RU004328"/>
    </source>
</evidence>
<evidence type="ECO:0000256" key="1">
    <source>
        <dbReference type="ARBA" id="ARBA00007469"/>
    </source>
</evidence>
<dbReference type="InterPro" id="IPR001568">
    <property type="entry name" value="RNase_T2-like"/>
</dbReference>
<evidence type="ECO:0000313" key="5">
    <source>
        <dbReference type="Proteomes" id="UP000571950"/>
    </source>
</evidence>
<gene>
    <name evidence="4" type="ORF">GGR43_003421</name>
</gene>
<dbReference type="SUPFAM" id="SSF55895">
    <property type="entry name" value="Ribonuclease Rh-like"/>
    <property type="match status" value="1"/>
</dbReference>
<keyword evidence="5" id="KW-1185">Reference proteome</keyword>
<evidence type="ECO:0000313" key="4">
    <source>
        <dbReference type="EMBL" id="MBB3927688.1"/>
    </source>
</evidence>
<dbReference type="Gene3D" id="3.90.730.10">
    <property type="entry name" value="Ribonuclease T2-like"/>
    <property type="match status" value="1"/>
</dbReference>
<dbReference type="EMBL" id="JACIDT010000014">
    <property type="protein sequence ID" value="MBB3927688.1"/>
    <property type="molecule type" value="Genomic_DNA"/>
</dbReference>
<dbReference type="InterPro" id="IPR036430">
    <property type="entry name" value="RNase_T2-like_sf"/>
</dbReference>
<dbReference type="PROSITE" id="PS00530">
    <property type="entry name" value="RNASE_T2_1"/>
    <property type="match status" value="1"/>
</dbReference>
<keyword evidence="3" id="KW-0732">Signal</keyword>
<dbReference type="Pfam" id="PF00445">
    <property type="entry name" value="Ribonuclease_T2"/>
    <property type="match status" value="1"/>
</dbReference>
<accession>A0A7W6FR75</accession>
<protein>
    <submittedName>
        <fullName evidence="4">Ribonuclease T2</fullName>
        <ecNumber evidence="4">4.6.1.19</ecNumber>
    </submittedName>
</protein>
<reference evidence="4 5" key="1">
    <citation type="submission" date="2020-08" db="EMBL/GenBank/DDBJ databases">
        <title>Genomic Encyclopedia of Type Strains, Phase IV (KMG-IV): sequencing the most valuable type-strain genomes for metagenomic binning, comparative biology and taxonomic classification.</title>
        <authorList>
            <person name="Goeker M."/>
        </authorList>
    </citation>
    <scope>NUCLEOTIDE SEQUENCE [LARGE SCALE GENOMIC DNA]</scope>
    <source>
        <strain evidence="4 5">DSM 26189</strain>
    </source>
</reference>
<dbReference type="GO" id="GO:0033897">
    <property type="term" value="F:ribonuclease T2 activity"/>
    <property type="evidence" value="ECO:0007669"/>
    <property type="project" value="UniProtKB-EC"/>
</dbReference>
<name>A0A7W6FR75_9SPHN</name>
<dbReference type="InterPro" id="IPR018188">
    <property type="entry name" value="RNase_T2_His_AS_1"/>
</dbReference>